<dbReference type="PANTHER" id="PTHR12869:SF0">
    <property type="entry name" value="BOS COMPLEX SUBUNIT TMEM147"/>
    <property type="match status" value="1"/>
</dbReference>
<comment type="subcellular location">
    <subcellularLocation>
        <location evidence="2">Cell membrane</location>
        <topology evidence="2">Multi-pass membrane protein</topology>
    </subcellularLocation>
    <subcellularLocation>
        <location evidence="1">Endoplasmic reticulum membrane</location>
        <topology evidence="1">Multi-pass membrane protein</topology>
    </subcellularLocation>
</comment>
<comment type="similarity">
    <text evidence="8">Belongs to the TMEM147 family.</text>
</comment>
<evidence type="ECO:0000256" key="1">
    <source>
        <dbReference type="ARBA" id="ARBA00004477"/>
    </source>
</evidence>
<keyword evidence="7 11" id="KW-0472">Membrane</keyword>
<feature type="transmembrane region" description="Helical" evidence="11">
    <location>
        <begin position="118"/>
        <end position="139"/>
    </location>
</feature>
<dbReference type="EMBL" id="CAKOFQ010007597">
    <property type="protein sequence ID" value="CAH2004618.1"/>
    <property type="molecule type" value="Genomic_DNA"/>
</dbReference>
<evidence type="ECO:0000256" key="6">
    <source>
        <dbReference type="ARBA" id="ARBA00022989"/>
    </source>
</evidence>
<evidence type="ECO:0000313" key="13">
    <source>
        <dbReference type="Proteomes" id="UP001152888"/>
    </source>
</evidence>
<evidence type="ECO:0000256" key="5">
    <source>
        <dbReference type="ARBA" id="ARBA00022824"/>
    </source>
</evidence>
<dbReference type="OrthoDB" id="9993532at2759"/>
<evidence type="ECO:0000256" key="10">
    <source>
        <dbReference type="ARBA" id="ARBA00034899"/>
    </source>
</evidence>
<keyword evidence="13" id="KW-1185">Reference proteome</keyword>
<name>A0A9P0M4A6_ACAOB</name>
<evidence type="ECO:0000256" key="4">
    <source>
        <dbReference type="ARBA" id="ARBA00022692"/>
    </source>
</evidence>
<gene>
    <name evidence="12" type="ORF">ACAOBT_LOCUS28094</name>
</gene>
<feature type="transmembrane region" description="Helical" evidence="11">
    <location>
        <begin position="54"/>
        <end position="74"/>
    </location>
</feature>
<evidence type="ECO:0000256" key="3">
    <source>
        <dbReference type="ARBA" id="ARBA00022475"/>
    </source>
</evidence>
<keyword evidence="5" id="KW-0256">Endoplasmic reticulum</keyword>
<evidence type="ECO:0000256" key="7">
    <source>
        <dbReference type="ARBA" id="ARBA00023136"/>
    </source>
</evidence>
<dbReference type="PANTHER" id="PTHR12869">
    <property type="entry name" value="SMALL SEVEN TRANSMEMBRANE DOMAIN-CONTAINING PROTEIN"/>
    <property type="match status" value="1"/>
</dbReference>
<evidence type="ECO:0000313" key="12">
    <source>
        <dbReference type="EMBL" id="CAH2004618.1"/>
    </source>
</evidence>
<evidence type="ECO:0000256" key="8">
    <source>
        <dbReference type="ARBA" id="ARBA00034739"/>
    </source>
</evidence>
<protein>
    <recommendedName>
        <fullName evidence="9">BOS complex subunit TMEM147</fullName>
    </recommendedName>
    <alternativeName>
        <fullName evidence="10">Transmembrane protein 147</fullName>
    </alternativeName>
</protein>
<evidence type="ECO:0000256" key="11">
    <source>
        <dbReference type="SAM" id="Phobius"/>
    </source>
</evidence>
<keyword evidence="6 11" id="KW-1133">Transmembrane helix</keyword>
<dbReference type="Pfam" id="PF09767">
    <property type="entry name" value="DUF2053"/>
    <property type="match status" value="1"/>
</dbReference>
<sequence length="244" mass="27287">MTLYHFGNCIALIYVPYYLTYKQSGLYVCGYFLRICSHYCIFSSEYGAFWKCMHAGLIYIFTQLAKMLVLATFFPDNVAELGNDLIGEFLKSTVDLADLIGLYLVLSSIPGKGHSKVLTAGIGWATAEVILSRALLLWVGARGAEFDWIYIQKCFESNILLVQHIVTATLVWLWSRHDLHSNLRTIVTVMLVLTAYKTLLLDLLITTVSAGPWMGLLIKAAVTFVYGFLTLVIYGGLARVIGIF</sequence>
<dbReference type="GO" id="GO:0005789">
    <property type="term" value="C:endoplasmic reticulum membrane"/>
    <property type="evidence" value="ECO:0007669"/>
    <property type="project" value="UniProtKB-SubCell"/>
</dbReference>
<reference evidence="12" key="1">
    <citation type="submission" date="2022-03" db="EMBL/GenBank/DDBJ databases">
        <authorList>
            <person name="Sayadi A."/>
        </authorList>
    </citation>
    <scope>NUCLEOTIDE SEQUENCE</scope>
</reference>
<dbReference type="AlphaFoldDB" id="A0A9P0M4A6"/>
<comment type="caution">
    <text evidence="12">The sequence shown here is derived from an EMBL/GenBank/DDBJ whole genome shotgun (WGS) entry which is preliminary data.</text>
</comment>
<organism evidence="12 13">
    <name type="scientific">Acanthoscelides obtectus</name>
    <name type="common">Bean weevil</name>
    <name type="synonym">Bruchus obtectus</name>
    <dbReference type="NCBI Taxonomy" id="200917"/>
    <lineage>
        <taxon>Eukaryota</taxon>
        <taxon>Metazoa</taxon>
        <taxon>Ecdysozoa</taxon>
        <taxon>Arthropoda</taxon>
        <taxon>Hexapoda</taxon>
        <taxon>Insecta</taxon>
        <taxon>Pterygota</taxon>
        <taxon>Neoptera</taxon>
        <taxon>Endopterygota</taxon>
        <taxon>Coleoptera</taxon>
        <taxon>Polyphaga</taxon>
        <taxon>Cucujiformia</taxon>
        <taxon>Chrysomeloidea</taxon>
        <taxon>Chrysomelidae</taxon>
        <taxon>Bruchinae</taxon>
        <taxon>Bruchini</taxon>
        <taxon>Acanthoscelides</taxon>
    </lineage>
</organism>
<feature type="transmembrane region" description="Helical" evidence="11">
    <location>
        <begin position="187"/>
        <end position="210"/>
    </location>
</feature>
<evidence type="ECO:0000256" key="9">
    <source>
        <dbReference type="ARBA" id="ARBA00034846"/>
    </source>
</evidence>
<dbReference type="InterPro" id="IPR019164">
    <property type="entry name" value="TMEM147"/>
</dbReference>
<dbReference type="Proteomes" id="UP001152888">
    <property type="component" value="Unassembled WGS sequence"/>
</dbReference>
<proteinExistence type="inferred from homology"/>
<keyword evidence="4 11" id="KW-0812">Transmembrane</keyword>
<feature type="transmembrane region" description="Helical" evidence="11">
    <location>
        <begin position="216"/>
        <end position="237"/>
    </location>
</feature>
<keyword evidence="3" id="KW-1003">Cell membrane</keyword>
<dbReference type="GO" id="GO:0005886">
    <property type="term" value="C:plasma membrane"/>
    <property type="evidence" value="ECO:0007669"/>
    <property type="project" value="UniProtKB-SubCell"/>
</dbReference>
<feature type="transmembrane region" description="Helical" evidence="11">
    <location>
        <begin position="159"/>
        <end position="175"/>
    </location>
</feature>
<evidence type="ECO:0000256" key="2">
    <source>
        <dbReference type="ARBA" id="ARBA00004651"/>
    </source>
</evidence>
<accession>A0A9P0M4A6</accession>